<protein>
    <recommendedName>
        <fullName evidence="10">Proton-coupled folate transporter-like protein</fullName>
    </recommendedName>
</protein>
<dbReference type="GO" id="GO:0016020">
    <property type="term" value="C:membrane"/>
    <property type="evidence" value="ECO:0007669"/>
    <property type="project" value="UniProtKB-SubCell"/>
</dbReference>
<keyword evidence="3 5" id="KW-1133">Transmembrane helix</keyword>
<proteinExistence type="predicted"/>
<dbReference type="OrthoDB" id="419734at2759"/>
<evidence type="ECO:0000313" key="8">
    <source>
        <dbReference type="Proteomes" id="UP000663828"/>
    </source>
</evidence>
<evidence type="ECO:0000256" key="5">
    <source>
        <dbReference type="SAM" id="Phobius"/>
    </source>
</evidence>
<evidence type="ECO:0000313" key="6">
    <source>
        <dbReference type="EMBL" id="CAF1066597.1"/>
    </source>
</evidence>
<evidence type="ECO:0000313" key="7">
    <source>
        <dbReference type="EMBL" id="CAF1092016.1"/>
    </source>
</evidence>
<feature type="transmembrane region" description="Helical" evidence="5">
    <location>
        <begin position="107"/>
        <end position="128"/>
    </location>
</feature>
<dbReference type="PANTHER" id="PTHR23507:SF1">
    <property type="entry name" value="FI18259P1-RELATED"/>
    <property type="match status" value="1"/>
</dbReference>
<name>A0A814NLA3_ADIRI</name>
<comment type="subcellular location">
    <subcellularLocation>
        <location evidence="1">Membrane</location>
        <topology evidence="1">Multi-pass membrane protein</topology>
    </subcellularLocation>
</comment>
<dbReference type="Pfam" id="PF07690">
    <property type="entry name" value="MFS_1"/>
    <property type="match status" value="1"/>
</dbReference>
<dbReference type="EMBL" id="CAJNOR010001060">
    <property type="protein sequence ID" value="CAF1066597.1"/>
    <property type="molecule type" value="Genomic_DNA"/>
</dbReference>
<reference evidence="7" key="1">
    <citation type="submission" date="2021-02" db="EMBL/GenBank/DDBJ databases">
        <authorList>
            <person name="Nowell W R."/>
        </authorList>
    </citation>
    <scope>NUCLEOTIDE SEQUENCE</scope>
</reference>
<dbReference type="AlphaFoldDB" id="A0A814NLA3"/>
<feature type="transmembrane region" description="Helical" evidence="5">
    <location>
        <begin position="134"/>
        <end position="154"/>
    </location>
</feature>
<dbReference type="Gene3D" id="1.20.1250.20">
    <property type="entry name" value="MFS general substrate transporter like domains"/>
    <property type="match status" value="1"/>
</dbReference>
<keyword evidence="4 5" id="KW-0472">Membrane</keyword>
<feature type="transmembrane region" description="Helical" evidence="5">
    <location>
        <begin position="419"/>
        <end position="441"/>
    </location>
</feature>
<dbReference type="GO" id="GO:0022857">
    <property type="term" value="F:transmembrane transporter activity"/>
    <property type="evidence" value="ECO:0007669"/>
    <property type="project" value="InterPro"/>
</dbReference>
<feature type="transmembrane region" description="Helical" evidence="5">
    <location>
        <begin position="75"/>
        <end position="95"/>
    </location>
</feature>
<feature type="transmembrane region" description="Helical" evidence="5">
    <location>
        <begin position="261"/>
        <end position="280"/>
    </location>
</feature>
<dbReference type="InterPro" id="IPR011701">
    <property type="entry name" value="MFS"/>
</dbReference>
<evidence type="ECO:0000256" key="3">
    <source>
        <dbReference type="ARBA" id="ARBA00022989"/>
    </source>
</evidence>
<feature type="transmembrane region" description="Helical" evidence="5">
    <location>
        <begin position="357"/>
        <end position="378"/>
    </location>
</feature>
<feature type="transmembrane region" description="Helical" evidence="5">
    <location>
        <begin position="175"/>
        <end position="197"/>
    </location>
</feature>
<comment type="caution">
    <text evidence="7">The sequence shown here is derived from an EMBL/GenBank/DDBJ whole genome shotgun (WGS) entry which is preliminary data.</text>
</comment>
<gene>
    <name evidence="7" type="ORF">EDS130_LOCUS19530</name>
    <name evidence="6" type="ORF">XAT740_LOCUS16576</name>
</gene>
<dbReference type="Proteomes" id="UP000663852">
    <property type="component" value="Unassembled WGS sequence"/>
</dbReference>
<feature type="transmembrane region" description="Helical" evidence="5">
    <location>
        <begin position="390"/>
        <end position="413"/>
    </location>
</feature>
<organism evidence="7 9">
    <name type="scientific">Adineta ricciae</name>
    <name type="common">Rotifer</name>
    <dbReference type="NCBI Taxonomy" id="249248"/>
    <lineage>
        <taxon>Eukaryota</taxon>
        <taxon>Metazoa</taxon>
        <taxon>Spiralia</taxon>
        <taxon>Gnathifera</taxon>
        <taxon>Rotifera</taxon>
        <taxon>Eurotatoria</taxon>
        <taxon>Bdelloidea</taxon>
        <taxon>Adinetida</taxon>
        <taxon>Adinetidae</taxon>
        <taxon>Adineta</taxon>
    </lineage>
</organism>
<evidence type="ECO:0000313" key="9">
    <source>
        <dbReference type="Proteomes" id="UP000663852"/>
    </source>
</evidence>
<keyword evidence="8" id="KW-1185">Reference proteome</keyword>
<keyword evidence="2 5" id="KW-0812">Transmembrane</keyword>
<dbReference type="PANTHER" id="PTHR23507">
    <property type="entry name" value="ZGC:174356"/>
    <property type="match status" value="1"/>
</dbReference>
<dbReference type="EMBL" id="CAJNOJ010000094">
    <property type="protein sequence ID" value="CAF1092016.1"/>
    <property type="molecule type" value="Genomic_DNA"/>
</dbReference>
<feature type="transmembrane region" description="Helical" evidence="5">
    <location>
        <begin position="203"/>
        <end position="225"/>
    </location>
</feature>
<accession>A0A814NLA3</accession>
<dbReference type="SUPFAM" id="SSF103473">
    <property type="entry name" value="MFS general substrate transporter"/>
    <property type="match status" value="1"/>
</dbReference>
<feature type="transmembrane region" description="Helical" evidence="5">
    <location>
        <begin position="330"/>
        <end position="351"/>
    </location>
</feature>
<feature type="transmembrane region" description="Helical" evidence="5">
    <location>
        <begin position="12"/>
        <end position="31"/>
    </location>
</feature>
<dbReference type="Proteomes" id="UP000663828">
    <property type="component" value="Unassembled WGS sequence"/>
</dbReference>
<dbReference type="InterPro" id="IPR036259">
    <property type="entry name" value="MFS_trans_sf"/>
</dbReference>
<evidence type="ECO:0000256" key="2">
    <source>
        <dbReference type="ARBA" id="ARBA00022692"/>
    </source>
</evidence>
<evidence type="ECO:0000256" key="4">
    <source>
        <dbReference type="ARBA" id="ARBA00023136"/>
    </source>
</evidence>
<evidence type="ECO:0000256" key="1">
    <source>
        <dbReference type="ARBA" id="ARBA00004141"/>
    </source>
</evidence>
<evidence type="ECO:0008006" key="10">
    <source>
        <dbReference type="Google" id="ProtNLM"/>
    </source>
</evidence>
<sequence>MVEGSYSQWFRVLLPICCICFLYLCSFYLFLCATNSLIYSTICLLHANESFCAEIDQNKTLRASQETIQKESSQWSLYGTLSFAIVACFISPFYGSLSDIKNRKIPIVLTISNGIITGLIITIGSVYQGTKICLLFYIFANIVSGFGGGSLLLISSCFGYATDSCTDKGRHTQTIALIEAALNLGVVLGYLLCTFVFELHTKIWHILLVHVLLLALALLISLVFLRSQAIIDFSSMNLWTKIKRPFVDIRDLFVDLKHNQLIISFIILFLSLFFYELFRMGLSSTYYLYLHRMSFNDTQYAAYFTCEQIATCLALIFLALLRRNWQINDLYLCIVGLCLSLVGPMLFAFAYNNKGMIFGAIPSNMFGIYFPVCLRAVIARLVPERDKGKAFSFVALIQNLDILLGTITCIEIYRSSISFFAGLVFIISIVTKLIALVLILIQIFCVSHTPQLSIIVPLDVVENPLLDVQLNSDDELLNP</sequence>
<feature type="transmembrane region" description="Helical" evidence="5">
    <location>
        <begin position="300"/>
        <end position="321"/>
    </location>
</feature>